<feature type="domain" description="PucR C-terminal helix-turn-helix" evidence="1">
    <location>
        <begin position="334"/>
        <end position="392"/>
    </location>
</feature>
<dbReference type="Proteomes" id="UP000568380">
    <property type="component" value="Unassembled WGS sequence"/>
</dbReference>
<evidence type="ECO:0000313" key="3">
    <source>
        <dbReference type="Proteomes" id="UP000568380"/>
    </source>
</evidence>
<dbReference type="EMBL" id="JACHIN010000010">
    <property type="protein sequence ID" value="MBB5081498.1"/>
    <property type="molecule type" value="Genomic_DNA"/>
</dbReference>
<evidence type="ECO:0000259" key="1">
    <source>
        <dbReference type="Pfam" id="PF13556"/>
    </source>
</evidence>
<protein>
    <recommendedName>
        <fullName evidence="1">PucR C-terminal helix-turn-helix domain-containing protein</fullName>
    </recommendedName>
</protein>
<accession>A0A7W8AB09</accession>
<keyword evidence="3" id="KW-1185">Reference proteome</keyword>
<organism evidence="2 3">
    <name type="scientific">Nonomuraea endophytica</name>
    <dbReference type="NCBI Taxonomy" id="714136"/>
    <lineage>
        <taxon>Bacteria</taxon>
        <taxon>Bacillati</taxon>
        <taxon>Actinomycetota</taxon>
        <taxon>Actinomycetes</taxon>
        <taxon>Streptosporangiales</taxon>
        <taxon>Streptosporangiaceae</taxon>
        <taxon>Nonomuraea</taxon>
    </lineage>
</organism>
<comment type="caution">
    <text evidence="2">The sequence shown here is derived from an EMBL/GenBank/DDBJ whole genome shotgun (WGS) entry which is preliminary data.</text>
</comment>
<dbReference type="AlphaFoldDB" id="A0A7W8AB09"/>
<dbReference type="Gene3D" id="1.10.10.2840">
    <property type="entry name" value="PucR C-terminal helix-turn-helix domain"/>
    <property type="match status" value="1"/>
</dbReference>
<dbReference type="InterPro" id="IPR025736">
    <property type="entry name" value="PucR_C-HTH_dom"/>
</dbReference>
<gene>
    <name evidence="2" type="ORF">HNR40_006993</name>
</gene>
<dbReference type="RefSeq" id="WP_184968868.1">
    <property type="nucleotide sequence ID" value="NZ_JACHIN010000010.1"/>
</dbReference>
<dbReference type="SUPFAM" id="SSF55781">
    <property type="entry name" value="GAF domain-like"/>
    <property type="match status" value="1"/>
</dbReference>
<sequence>MTDSQLQQLVEALGSKLRRSVAIDDAQLRLLAYSPHYGPVDEPRLSSILDRVAPEAVLRSVEPLITAATGPIKVAADPELKMLPRLAVPIRCRGFLLGFLVLIDADESLTEEEVGQCAATADLAASVLFRDRLIDQIDQAHQRELLRDLFSAEPVVRSQAAAKLVETELLVTGQVVALVIRLAGAGVPGDRGQVAADMALLETRRHLAARRAVHLARPDHGVLLVSRSAIPAGAGQLELGELLRRTAVREADVDRVFVGVGGPRELTEALASYEEARLAAKVADVVGTGGPVVRWADLGVYRTLTRLPLDRAAASAVLDPAVTRLFESDRNGTLVTTAEAFLDLACSPKRTTGELKIHRASLYGRLEKIESITGLRFNDGGDRLALHLGLKLARLAGLHPDEAP</sequence>
<dbReference type="PANTHER" id="PTHR33744:SF17">
    <property type="entry name" value="CONSERVED PROTEIN"/>
    <property type="match status" value="1"/>
</dbReference>
<proteinExistence type="predicted"/>
<dbReference type="InterPro" id="IPR051448">
    <property type="entry name" value="CdaR-like_regulators"/>
</dbReference>
<dbReference type="PANTHER" id="PTHR33744">
    <property type="entry name" value="CARBOHYDRATE DIACID REGULATOR"/>
    <property type="match status" value="1"/>
</dbReference>
<reference evidence="2 3" key="1">
    <citation type="submission" date="2020-08" db="EMBL/GenBank/DDBJ databases">
        <title>Genomic Encyclopedia of Type Strains, Phase IV (KMG-IV): sequencing the most valuable type-strain genomes for metagenomic binning, comparative biology and taxonomic classification.</title>
        <authorList>
            <person name="Goeker M."/>
        </authorList>
    </citation>
    <scope>NUCLEOTIDE SEQUENCE [LARGE SCALE GENOMIC DNA]</scope>
    <source>
        <strain evidence="2 3">DSM 45385</strain>
    </source>
</reference>
<dbReference type="InterPro" id="IPR042070">
    <property type="entry name" value="PucR_C-HTH_sf"/>
</dbReference>
<dbReference type="Pfam" id="PF13556">
    <property type="entry name" value="HTH_30"/>
    <property type="match status" value="1"/>
</dbReference>
<evidence type="ECO:0000313" key="2">
    <source>
        <dbReference type="EMBL" id="MBB5081498.1"/>
    </source>
</evidence>
<name>A0A7W8AB09_9ACTN</name>